<protein>
    <submittedName>
        <fullName evidence="1">Uncharacterized protein</fullName>
    </submittedName>
</protein>
<dbReference type="AlphaFoldDB" id="A0A5Q4YZ86"/>
<reference evidence="1" key="1">
    <citation type="submission" date="2019-09" db="EMBL/GenBank/DDBJ databases">
        <authorList>
            <person name="Hjerde E."/>
        </authorList>
    </citation>
    <scope>NUCLEOTIDE SEQUENCE</scope>
    <source>
        <strain evidence="1">06/09/160</strain>
    </source>
</reference>
<gene>
    <name evidence="1" type="ORF">AW0309160_03918</name>
</gene>
<proteinExistence type="predicted"/>
<organism evidence="1">
    <name type="scientific">Aliivibrio wodanis</name>
    <dbReference type="NCBI Taxonomy" id="80852"/>
    <lineage>
        <taxon>Bacteria</taxon>
        <taxon>Pseudomonadati</taxon>
        <taxon>Pseudomonadota</taxon>
        <taxon>Gammaproteobacteria</taxon>
        <taxon>Vibrionales</taxon>
        <taxon>Vibrionaceae</taxon>
        <taxon>Aliivibrio</taxon>
    </lineage>
</organism>
<evidence type="ECO:0000313" key="1">
    <source>
        <dbReference type="EMBL" id="VVV06426.1"/>
    </source>
</evidence>
<dbReference type="EMBL" id="LR721751">
    <property type="protein sequence ID" value="VVV06426.1"/>
    <property type="molecule type" value="Genomic_DNA"/>
</dbReference>
<name>A0A5Q4YZ86_9GAMM</name>
<accession>A0A5Q4YZ86</accession>
<sequence>MSTGIKQHQAGLLTASKRNAYALVSVVVVIY</sequence>